<keyword evidence="3" id="KW-1185">Reference proteome</keyword>
<feature type="compositionally biased region" description="Basic and acidic residues" evidence="1">
    <location>
        <begin position="63"/>
        <end position="75"/>
    </location>
</feature>
<sequence length="140" mass="14897">MEALKLGASQGKVDNQQADLDTVVAIIDDGAGEVRWDETGTEDVGAEEEEEDSTSLDVADDAEVGHREVLEGKTTDEEDNPSMVTADGKTEADPGLAAVKEEAGEEEVGEEEEEETSPTVAGDETEVVPGQMHYNNGFVR</sequence>
<dbReference type="EMBL" id="BNCP01000078">
    <property type="protein sequence ID" value="GIL92530.1"/>
    <property type="molecule type" value="Genomic_DNA"/>
</dbReference>
<feature type="compositionally biased region" description="Acidic residues" evidence="1">
    <location>
        <begin position="103"/>
        <end position="116"/>
    </location>
</feature>
<reference evidence="2" key="1">
    <citation type="journal article" date="2021" name="Proc. Natl. Acad. Sci. U.S.A.">
        <title>Three genomes in the algal genus Volvox reveal the fate of a haploid sex-determining region after a transition to homothallism.</title>
        <authorList>
            <person name="Yamamoto K."/>
            <person name="Hamaji T."/>
            <person name="Kawai-Toyooka H."/>
            <person name="Matsuzaki R."/>
            <person name="Takahashi F."/>
            <person name="Nishimura Y."/>
            <person name="Kawachi M."/>
            <person name="Noguchi H."/>
            <person name="Minakuchi Y."/>
            <person name="Umen J.G."/>
            <person name="Toyoda A."/>
            <person name="Nozaki H."/>
        </authorList>
    </citation>
    <scope>NUCLEOTIDE SEQUENCE</scope>
    <source>
        <strain evidence="2">NIES-3786</strain>
    </source>
</reference>
<feature type="region of interest" description="Disordered" evidence="1">
    <location>
        <begin position="31"/>
        <end position="140"/>
    </location>
</feature>
<protein>
    <submittedName>
        <fullName evidence="2">Uncharacterized protein</fullName>
    </submittedName>
</protein>
<dbReference type="Proteomes" id="UP000747110">
    <property type="component" value="Unassembled WGS sequence"/>
</dbReference>
<gene>
    <name evidence="2" type="ORF">Vretifemale_20046</name>
</gene>
<evidence type="ECO:0000256" key="1">
    <source>
        <dbReference type="SAM" id="MobiDB-lite"/>
    </source>
</evidence>
<accession>A0A8J4D074</accession>
<dbReference type="AlphaFoldDB" id="A0A8J4D074"/>
<comment type="caution">
    <text evidence="2">The sequence shown here is derived from an EMBL/GenBank/DDBJ whole genome shotgun (WGS) entry which is preliminary data.</text>
</comment>
<name>A0A8J4D074_9CHLO</name>
<proteinExistence type="predicted"/>
<organism evidence="2 3">
    <name type="scientific">Volvox reticuliferus</name>
    <dbReference type="NCBI Taxonomy" id="1737510"/>
    <lineage>
        <taxon>Eukaryota</taxon>
        <taxon>Viridiplantae</taxon>
        <taxon>Chlorophyta</taxon>
        <taxon>core chlorophytes</taxon>
        <taxon>Chlorophyceae</taxon>
        <taxon>CS clade</taxon>
        <taxon>Chlamydomonadales</taxon>
        <taxon>Volvocaceae</taxon>
        <taxon>Volvox</taxon>
    </lineage>
</organism>
<evidence type="ECO:0000313" key="3">
    <source>
        <dbReference type="Proteomes" id="UP000747110"/>
    </source>
</evidence>
<feature type="compositionally biased region" description="Acidic residues" evidence="1">
    <location>
        <begin position="39"/>
        <end position="62"/>
    </location>
</feature>
<evidence type="ECO:0000313" key="2">
    <source>
        <dbReference type="EMBL" id="GIL92530.1"/>
    </source>
</evidence>